<proteinExistence type="predicted"/>
<dbReference type="STRING" id="1077348.A0A2G8S0A5"/>
<comment type="caution">
    <text evidence="1">The sequence shown here is derived from an EMBL/GenBank/DDBJ whole genome shotgun (WGS) entry which is preliminary data.</text>
</comment>
<gene>
    <name evidence="1" type="ORF">GSI_10319</name>
</gene>
<evidence type="ECO:0000313" key="1">
    <source>
        <dbReference type="EMBL" id="PIL27177.1"/>
    </source>
</evidence>
<organism evidence="1 2">
    <name type="scientific">Ganoderma sinense ZZ0214-1</name>
    <dbReference type="NCBI Taxonomy" id="1077348"/>
    <lineage>
        <taxon>Eukaryota</taxon>
        <taxon>Fungi</taxon>
        <taxon>Dikarya</taxon>
        <taxon>Basidiomycota</taxon>
        <taxon>Agaricomycotina</taxon>
        <taxon>Agaricomycetes</taxon>
        <taxon>Polyporales</taxon>
        <taxon>Polyporaceae</taxon>
        <taxon>Ganoderma</taxon>
    </lineage>
</organism>
<name>A0A2G8S0A5_9APHY</name>
<keyword evidence="2" id="KW-1185">Reference proteome</keyword>
<sequence length="485" mass="54776">MQVISTPVAITARVPISDIRLFDTMSSRIDGLPVELLLDIFLEYQIPRGNKDKSPFENVVERCQQPVTNWVPLMLVCRRFRAVILNAAILWSRLPVTNNLAILQQRLFRSQDLPLDLLFKGPCESTLPLILPQALRIRSIVTAPMFHIDSLPSLLPLLKLSLPALQRVHIDPKMSLDFDSTDWHKLRDVGPVLNETSHPSLRAVTSFRLLLPLKESGFWSQQLFHLDIRSQDGDITSERRDDVLAILRATPGLEIFGLTFPKHALPPDFHAQMIGNPVAPASFLILPPREPAPLPRLRILTLAGPAWLTGPILHDIDAPSLERLYIDTSAYPRSDTGDTIAAMFPERLCRLLSQHTRLHIHAAPSDKRGFRIGDCRCQSEAGRVSADMLYLRVQDDCGLYGAAKVLRRVFGEARLETLEVNYFERHRGDLYGVWRPVLETFPDLRKLTLYWNDQVSGAAMVDAVERLQKEGLNAEMTLVVQNAGW</sequence>
<protein>
    <submittedName>
        <fullName evidence="1">Uncharacterized protein</fullName>
    </submittedName>
</protein>
<reference evidence="1 2" key="1">
    <citation type="journal article" date="2015" name="Sci. Rep.">
        <title>Chromosome-level genome map provides insights into diverse defense mechanisms in the medicinal fungus Ganoderma sinense.</title>
        <authorList>
            <person name="Zhu Y."/>
            <person name="Xu J."/>
            <person name="Sun C."/>
            <person name="Zhou S."/>
            <person name="Xu H."/>
            <person name="Nelson D.R."/>
            <person name="Qian J."/>
            <person name="Song J."/>
            <person name="Luo H."/>
            <person name="Xiang L."/>
            <person name="Li Y."/>
            <person name="Xu Z."/>
            <person name="Ji A."/>
            <person name="Wang L."/>
            <person name="Lu S."/>
            <person name="Hayward A."/>
            <person name="Sun W."/>
            <person name="Li X."/>
            <person name="Schwartz D.C."/>
            <person name="Wang Y."/>
            <person name="Chen S."/>
        </authorList>
    </citation>
    <scope>NUCLEOTIDE SEQUENCE [LARGE SCALE GENOMIC DNA]</scope>
    <source>
        <strain evidence="1 2">ZZ0214-1</strain>
    </source>
</reference>
<accession>A0A2G8S0A5</accession>
<evidence type="ECO:0000313" key="2">
    <source>
        <dbReference type="Proteomes" id="UP000230002"/>
    </source>
</evidence>
<dbReference type="EMBL" id="AYKW01000034">
    <property type="protein sequence ID" value="PIL27177.1"/>
    <property type="molecule type" value="Genomic_DNA"/>
</dbReference>
<dbReference type="AlphaFoldDB" id="A0A2G8S0A5"/>
<dbReference type="Proteomes" id="UP000230002">
    <property type="component" value="Unassembled WGS sequence"/>
</dbReference>
<dbReference type="OrthoDB" id="2750723at2759"/>